<feature type="transmembrane region" description="Helical" evidence="9">
    <location>
        <begin position="229"/>
        <end position="250"/>
    </location>
</feature>
<proteinExistence type="inferred from homology"/>
<sequence>MAKRPDHINLSCKAKVAFSPLSEGSVTPGGQSLGQRSLGVESSTSGYSVSSGSKLIKGLTERDLIIEEQLCQINIPSDERQCGIGRFRPKCIQGCASIKLFVVMMCVLITMSGTLSTGYLNSVITTIEKRFELGSTISGLIAASYEFGSLVTVVFISYFGGRRHIPRWIGKGVIMMGCGALLFALPHIIAKKYTVHQGIISNSTDENICKIVDGKKSDENCLDKNAGNLSYVLILIIAQILIGTGAFTYATGALGPVVGYALGALLLQFYVDVFSYKVHLSPAHPRWIGAWWGGFIICGFVLIEEKRKVLEKKAREDLLNIPKSILRLLKNKIYLVTSFGICCEISIVSGGIAIPGAVFGVLMGGFLLKRFQMGPKALIGCGFFFFLGCDNLKMAGATFPYFNSSGYNLVEDFEFEANLTSSCNMLCDCSNNNLEPICGINGLTYFSPCHAGCTQFNNNNLEPNQYTMNFTACSCILGDHLRSEVIMSPVATSGPCKSTCQNLLPFLILLVSVRDEERCFALGMQFVILRLFAYIPAPMVFGHIIDTACLLWKQKCGDNGSCLIYNIEMFRYRYVGTSAVLKIVGGTLFTIVWFMFRQKNQREKERQLKGLSVTEMMNSVTSINKLNLSSKSTASGKLPCDQASDDSDQEENYNLPEDTDLDQASKPEKDTDLAEADFVFDHEGSLEIQPGMSYQKVDTHESEL</sequence>
<dbReference type="InterPro" id="IPR036259">
    <property type="entry name" value="MFS_trans_sf"/>
</dbReference>
<evidence type="ECO:0000313" key="11">
    <source>
        <dbReference type="EMBL" id="WAR16876.1"/>
    </source>
</evidence>
<evidence type="ECO:0000256" key="4">
    <source>
        <dbReference type="ARBA" id="ARBA00022692"/>
    </source>
</evidence>
<feature type="domain" description="Kazal-like" evidence="10">
    <location>
        <begin position="417"/>
        <end position="474"/>
    </location>
</feature>
<feature type="compositionally biased region" description="Acidic residues" evidence="8">
    <location>
        <begin position="643"/>
        <end position="661"/>
    </location>
</feature>
<dbReference type="PANTHER" id="PTHR11388:SF142">
    <property type="entry name" value="SOLUTE CARRIER ORGANIC ANION TRANSPORTER FAMILY MEMBER 5A1"/>
    <property type="match status" value="1"/>
</dbReference>
<organism evidence="11 12">
    <name type="scientific">Mya arenaria</name>
    <name type="common">Soft-shell clam</name>
    <dbReference type="NCBI Taxonomy" id="6604"/>
    <lineage>
        <taxon>Eukaryota</taxon>
        <taxon>Metazoa</taxon>
        <taxon>Spiralia</taxon>
        <taxon>Lophotrochozoa</taxon>
        <taxon>Mollusca</taxon>
        <taxon>Bivalvia</taxon>
        <taxon>Autobranchia</taxon>
        <taxon>Heteroconchia</taxon>
        <taxon>Euheterodonta</taxon>
        <taxon>Imparidentia</taxon>
        <taxon>Neoheterodontei</taxon>
        <taxon>Myida</taxon>
        <taxon>Myoidea</taxon>
        <taxon>Myidae</taxon>
        <taxon>Mya</taxon>
    </lineage>
</organism>
<feature type="compositionally biased region" description="Low complexity" evidence="8">
    <location>
        <begin position="39"/>
        <end position="51"/>
    </location>
</feature>
<feature type="transmembrane region" description="Helical" evidence="9">
    <location>
        <begin position="527"/>
        <end position="545"/>
    </location>
</feature>
<feature type="region of interest" description="Disordered" evidence="8">
    <location>
        <begin position="22"/>
        <end position="51"/>
    </location>
</feature>
<dbReference type="Pfam" id="PF07648">
    <property type="entry name" value="Kazal_2"/>
    <property type="match status" value="1"/>
</dbReference>
<reference evidence="11" key="1">
    <citation type="submission" date="2022-11" db="EMBL/GenBank/DDBJ databases">
        <title>Centuries of genome instability and evolution in soft-shell clam transmissible cancer (bioRxiv).</title>
        <authorList>
            <person name="Hart S.F.M."/>
            <person name="Yonemitsu M.A."/>
            <person name="Giersch R.M."/>
            <person name="Beal B.F."/>
            <person name="Arriagada G."/>
            <person name="Davis B.W."/>
            <person name="Ostrander E.A."/>
            <person name="Goff S.P."/>
            <person name="Metzger M.J."/>
        </authorList>
    </citation>
    <scope>NUCLEOTIDE SEQUENCE</scope>
    <source>
        <strain evidence="11">MELC-2E11</strain>
        <tissue evidence="11">Siphon/mantle</tissue>
    </source>
</reference>
<protein>
    <submittedName>
        <fullName evidence="11">SO5A1-like protein</fullName>
    </submittedName>
</protein>
<dbReference type="PROSITE" id="PS51465">
    <property type="entry name" value="KAZAL_2"/>
    <property type="match status" value="1"/>
</dbReference>
<keyword evidence="12" id="KW-1185">Reference proteome</keyword>
<dbReference type="SUPFAM" id="SSF103473">
    <property type="entry name" value="MFS general substrate transporter"/>
    <property type="match status" value="1"/>
</dbReference>
<evidence type="ECO:0000256" key="8">
    <source>
        <dbReference type="SAM" id="MobiDB-lite"/>
    </source>
</evidence>
<keyword evidence="5 9" id="KW-1133">Transmembrane helix</keyword>
<feature type="transmembrane region" description="Helical" evidence="9">
    <location>
        <begin position="140"/>
        <end position="160"/>
    </location>
</feature>
<keyword evidence="7" id="KW-1015">Disulfide bond</keyword>
<dbReference type="Proteomes" id="UP001164746">
    <property type="component" value="Chromosome 10"/>
</dbReference>
<feature type="region of interest" description="Disordered" evidence="8">
    <location>
        <begin position="634"/>
        <end position="671"/>
    </location>
</feature>
<keyword evidence="3" id="KW-1003">Cell membrane</keyword>
<evidence type="ECO:0000256" key="5">
    <source>
        <dbReference type="ARBA" id="ARBA00022989"/>
    </source>
</evidence>
<evidence type="ECO:0000256" key="2">
    <source>
        <dbReference type="ARBA" id="ARBA00009657"/>
    </source>
</evidence>
<feature type="compositionally biased region" description="Polar residues" evidence="8">
    <location>
        <begin position="22"/>
        <end position="35"/>
    </location>
</feature>
<comment type="similarity">
    <text evidence="2">Belongs to the organo anion transporter (TC 2.A.60) family.</text>
</comment>
<dbReference type="Pfam" id="PF03137">
    <property type="entry name" value="OATP"/>
    <property type="match status" value="2"/>
</dbReference>
<dbReference type="InterPro" id="IPR036058">
    <property type="entry name" value="Kazal_dom_sf"/>
</dbReference>
<dbReference type="EMBL" id="CP111021">
    <property type="protein sequence ID" value="WAR16876.1"/>
    <property type="molecule type" value="Genomic_DNA"/>
</dbReference>
<keyword evidence="4 9" id="KW-0812">Transmembrane</keyword>
<name>A0ABY7F791_MYAAR</name>
<dbReference type="InterPro" id="IPR002350">
    <property type="entry name" value="Kazal_dom"/>
</dbReference>
<evidence type="ECO:0000256" key="9">
    <source>
        <dbReference type="SAM" id="Phobius"/>
    </source>
</evidence>
<evidence type="ECO:0000256" key="7">
    <source>
        <dbReference type="ARBA" id="ARBA00023157"/>
    </source>
</evidence>
<dbReference type="InterPro" id="IPR004156">
    <property type="entry name" value="OATP"/>
</dbReference>
<feature type="transmembrane region" description="Helical" evidence="9">
    <location>
        <begin position="172"/>
        <end position="189"/>
    </location>
</feature>
<comment type="subcellular location">
    <subcellularLocation>
        <location evidence="1">Cell membrane</location>
        <topology evidence="1">Multi-pass membrane protein</topology>
    </subcellularLocation>
</comment>
<evidence type="ECO:0000259" key="10">
    <source>
        <dbReference type="PROSITE" id="PS51465"/>
    </source>
</evidence>
<feature type="transmembrane region" description="Helical" evidence="9">
    <location>
        <begin position="333"/>
        <end position="359"/>
    </location>
</feature>
<feature type="transmembrane region" description="Helical" evidence="9">
    <location>
        <begin position="257"/>
        <end position="275"/>
    </location>
</feature>
<dbReference type="PANTHER" id="PTHR11388">
    <property type="entry name" value="ORGANIC ANION TRANSPORTER"/>
    <property type="match status" value="1"/>
</dbReference>
<dbReference type="Gene3D" id="1.20.1250.20">
    <property type="entry name" value="MFS general substrate transporter like domains"/>
    <property type="match status" value="1"/>
</dbReference>
<feature type="transmembrane region" description="Helical" evidence="9">
    <location>
        <begin position="574"/>
        <end position="596"/>
    </location>
</feature>
<dbReference type="SUPFAM" id="SSF100895">
    <property type="entry name" value="Kazal-type serine protease inhibitors"/>
    <property type="match status" value="1"/>
</dbReference>
<evidence type="ECO:0000256" key="6">
    <source>
        <dbReference type="ARBA" id="ARBA00023136"/>
    </source>
</evidence>
<gene>
    <name evidence="11" type="ORF">MAR_031470</name>
</gene>
<feature type="transmembrane region" description="Helical" evidence="9">
    <location>
        <begin position="96"/>
        <end position="120"/>
    </location>
</feature>
<evidence type="ECO:0000256" key="1">
    <source>
        <dbReference type="ARBA" id="ARBA00004651"/>
    </source>
</evidence>
<feature type="transmembrane region" description="Helical" evidence="9">
    <location>
        <begin position="371"/>
        <end position="389"/>
    </location>
</feature>
<feature type="transmembrane region" description="Helical" evidence="9">
    <location>
        <begin position="287"/>
        <end position="303"/>
    </location>
</feature>
<evidence type="ECO:0000256" key="3">
    <source>
        <dbReference type="ARBA" id="ARBA00022475"/>
    </source>
</evidence>
<accession>A0ABY7F791</accession>
<keyword evidence="6 9" id="KW-0472">Membrane</keyword>
<evidence type="ECO:0000313" key="12">
    <source>
        <dbReference type="Proteomes" id="UP001164746"/>
    </source>
</evidence>